<evidence type="ECO:0008006" key="4">
    <source>
        <dbReference type="Google" id="ProtNLM"/>
    </source>
</evidence>
<evidence type="ECO:0000313" key="3">
    <source>
        <dbReference type="Proteomes" id="UP001569414"/>
    </source>
</evidence>
<dbReference type="EMBL" id="JBGMEL010000005">
    <property type="protein sequence ID" value="MFA0790157.1"/>
    <property type="molecule type" value="Genomic_DNA"/>
</dbReference>
<feature type="signal peptide" evidence="1">
    <location>
        <begin position="1"/>
        <end position="23"/>
    </location>
</feature>
<organism evidence="2 3">
    <name type="scientific">Microbulbifer echini</name>
    <dbReference type="NCBI Taxonomy" id="1529067"/>
    <lineage>
        <taxon>Bacteria</taxon>
        <taxon>Pseudomonadati</taxon>
        <taxon>Pseudomonadota</taxon>
        <taxon>Gammaproteobacteria</taxon>
        <taxon>Cellvibrionales</taxon>
        <taxon>Microbulbiferaceae</taxon>
        <taxon>Microbulbifer</taxon>
    </lineage>
</organism>
<accession>A0ABV4NKS5</accession>
<evidence type="ECO:0000313" key="2">
    <source>
        <dbReference type="EMBL" id="MFA0790157.1"/>
    </source>
</evidence>
<gene>
    <name evidence="2" type="ORF">ACCI51_06335</name>
</gene>
<keyword evidence="3" id="KW-1185">Reference proteome</keyword>
<feature type="chain" id="PRO_5045533077" description="Spore coat protein U domain-containing protein" evidence="1">
    <location>
        <begin position="24"/>
        <end position="175"/>
    </location>
</feature>
<sequence length="175" mass="18050">MHKNVVRSLVSALTAGIFFSTSAATMAATADSSSIIKLEFTPTIEIAAVGDISITDPALGSNAVASEDFCIGGFGFPTFSITFESNDGINDNAFSLSGNGLDVPYSVGFDNSTSGTFTQVNEGQAVTGQTRNAASCSGSDNARFQITIANGDWQTSDVLNGTSYTDTLLITVASE</sequence>
<dbReference type="RefSeq" id="WP_299586809.1">
    <property type="nucleotide sequence ID" value="NZ_JBGMEL010000005.1"/>
</dbReference>
<dbReference type="Proteomes" id="UP001569414">
    <property type="component" value="Unassembled WGS sequence"/>
</dbReference>
<proteinExistence type="predicted"/>
<keyword evidence="1" id="KW-0732">Signal</keyword>
<comment type="caution">
    <text evidence="2">The sequence shown here is derived from an EMBL/GenBank/DDBJ whole genome shotgun (WGS) entry which is preliminary data.</text>
</comment>
<evidence type="ECO:0000256" key="1">
    <source>
        <dbReference type="SAM" id="SignalP"/>
    </source>
</evidence>
<protein>
    <recommendedName>
        <fullName evidence="4">Spore coat protein U domain-containing protein</fullName>
    </recommendedName>
</protein>
<reference evidence="2 3" key="1">
    <citation type="submission" date="2024-08" db="EMBL/GenBank/DDBJ databases">
        <authorList>
            <person name="Ishaq N."/>
        </authorList>
    </citation>
    <scope>NUCLEOTIDE SEQUENCE [LARGE SCALE GENOMIC DNA]</scope>
    <source>
        <strain evidence="2 3">JCM 30400</strain>
    </source>
</reference>
<name>A0ABV4NKS5_9GAMM</name>